<proteinExistence type="predicted"/>
<protein>
    <submittedName>
        <fullName evidence="1">Uncharacterized protein</fullName>
    </submittedName>
</protein>
<evidence type="ECO:0000313" key="1">
    <source>
        <dbReference type="EnsemblMetazoa" id="GPAI011831-PA"/>
    </source>
</evidence>
<keyword evidence="2" id="KW-1185">Reference proteome</keyword>
<dbReference type="AlphaFoldDB" id="A0A1A9ZE40"/>
<organism evidence="1 2">
    <name type="scientific">Glossina pallidipes</name>
    <name type="common">Tsetse fly</name>
    <dbReference type="NCBI Taxonomy" id="7398"/>
    <lineage>
        <taxon>Eukaryota</taxon>
        <taxon>Metazoa</taxon>
        <taxon>Ecdysozoa</taxon>
        <taxon>Arthropoda</taxon>
        <taxon>Hexapoda</taxon>
        <taxon>Insecta</taxon>
        <taxon>Pterygota</taxon>
        <taxon>Neoptera</taxon>
        <taxon>Endopterygota</taxon>
        <taxon>Diptera</taxon>
        <taxon>Brachycera</taxon>
        <taxon>Muscomorpha</taxon>
        <taxon>Hippoboscoidea</taxon>
        <taxon>Glossinidae</taxon>
        <taxon>Glossina</taxon>
    </lineage>
</organism>
<name>A0A1A9ZE40_GLOPL</name>
<reference evidence="1" key="2">
    <citation type="submission" date="2020-05" db="UniProtKB">
        <authorList>
            <consortium name="EnsemblMetazoa"/>
        </authorList>
    </citation>
    <scope>IDENTIFICATION</scope>
    <source>
        <strain evidence="1">IAEA</strain>
    </source>
</reference>
<dbReference type="VEuPathDB" id="VectorBase:GPAI011831"/>
<evidence type="ECO:0000313" key="2">
    <source>
        <dbReference type="Proteomes" id="UP000092445"/>
    </source>
</evidence>
<sequence length="153" mass="16542">MIATSCESDVTERSKSYIDSECIGDDMRSSVERNDIAVVPGHSKNNPAELSSKLGHSMMLLPLKPVAVWGLNIFVMLELPLTPNIFRPVSSTPPVAALLFPLSVDFTIEATEVFSTNAYDRDDDDVVVVVDNTCASLVLSLSSSALRSSSTYV</sequence>
<accession>A0A1A9ZE40</accession>
<dbReference type="Proteomes" id="UP000092445">
    <property type="component" value="Unassembled WGS sequence"/>
</dbReference>
<reference evidence="2" key="1">
    <citation type="submission" date="2014-03" db="EMBL/GenBank/DDBJ databases">
        <authorList>
            <person name="Aksoy S."/>
            <person name="Warren W."/>
            <person name="Wilson R.K."/>
        </authorList>
    </citation>
    <scope>NUCLEOTIDE SEQUENCE [LARGE SCALE GENOMIC DNA]</scope>
    <source>
        <strain evidence="2">IAEA</strain>
    </source>
</reference>
<dbReference type="EnsemblMetazoa" id="GPAI011831-RA">
    <property type="protein sequence ID" value="GPAI011831-PA"/>
    <property type="gene ID" value="GPAI011831"/>
</dbReference>